<evidence type="ECO:0000256" key="2">
    <source>
        <dbReference type="ARBA" id="ARBA00023015"/>
    </source>
</evidence>
<dbReference type="PANTHER" id="PTHR30126:SF78">
    <property type="entry name" value="HTH LYSR-TYPE DOMAIN-CONTAINING PROTEIN"/>
    <property type="match status" value="1"/>
</dbReference>
<name>A0A564MCX6_9ENTR</name>
<dbReference type="GO" id="GO:0003700">
    <property type="term" value="F:DNA-binding transcription factor activity"/>
    <property type="evidence" value="ECO:0007669"/>
    <property type="project" value="InterPro"/>
</dbReference>
<dbReference type="Pfam" id="PF00126">
    <property type="entry name" value="HTH_1"/>
    <property type="match status" value="1"/>
</dbReference>
<dbReference type="Gene3D" id="1.10.10.10">
    <property type="entry name" value="Winged helix-like DNA-binding domain superfamily/Winged helix DNA-binding domain"/>
    <property type="match status" value="1"/>
</dbReference>
<proteinExistence type="inferred from homology"/>
<dbReference type="SUPFAM" id="SSF53850">
    <property type="entry name" value="Periplasmic binding protein-like II"/>
    <property type="match status" value="1"/>
</dbReference>
<accession>A0A564MCX6</accession>
<keyword evidence="3" id="KW-0238">DNA-binding</keyword>
<keyword evidence="4" id="KW-0804">Transcription</keyword>
<dbReference type="InterPro" id="IPR036388">
    <property type="entry name" value="WH-like_DNA-bd_sf"/>
</dbReference>
<reference evidence="6 7" key="1">
    <citation type="submission" date="2019-07" db="EMBL/GenBank/DDBJ databases">
        <authorList>
            <person name="Brisse S."/>
            <person name="Rodrigues C."/>
            <person name="Thorpe H."/>
        </authorList>
    </citation>
    <scope>NUCLEOTIDE SEQUENCE [LARGE SCALE GENOMIC DNA]</scope>
    <source>
        <strain evidence="6">SB6408</strain>
    </source>
</reference>
<dbReference type="AlphaFoldDB" id="A0A564MCX6"/>
<dbReference type="CDD" id="cd05466">
    <property type="entry name" value="PBP2_LTTR_substrate"/>
    <property type="match status" value="1"/>
</dbReference>
<dbReference type="EMBL" id="CABGHF010000027">
    <property type="protein sequence ID" value="VUS91805.1"/>
    <property type="molecule type" value="Genomic_DNA"/>
</dbReference>
<dbReference type="RefSeq" id="WP_142463566.1">
    <property type="nucleotide sequence ID" value="NZ_CABGGU010000131.1"/>
</dbReference>
<dbReference type="SUPFAM" id="SSF46785">
    <property type="entry name" value="Winged helix' DNA-binding domain"/>
    <property type="match status" value="1"/>
</dbReference>
<dbReference type="Gene3D" id="3.40.190.290">
    <property type="match status" value="1"/>
</dbReference>
<evidence type="ECO:0000313" key="6">
    <source>
        <dbReference type="EMBL" id="VUS91805.1"/>
    </source>
</evidence>
<dbReference type="Pfam" id="PF03466">
    <property type="entry name" value="LysR_substrate"/>
    <property type="match status" value="1"/>
</dbReference>
<organism evidence="6 7">
    <name type="scientific">Klebsiella spallanzanii</name>
    <dbReference type="NCBI Taxonomy" id="2587528"/>
    <lineage>
        <taxon>Bacteria</taxon>
        <taxon>Pseudomonadati</taxon>
        <taxon>Pseudomonadota</taxon>
        <taxon>Gammaproteobacteria</taxon>
        <taxon>Enterobacterales</taxon>
        <taxon>Enterobacteriaceae</taxon>
        <taxon>Klebsiella/Raoultella group</taxon>
        <taxon>Klebsiella</taxon>
    </lineage>
</organism>
<evidence type="ECO:0000259" key="5">
    <source>
        <dbReference type="PROSITE" id="PS50931"/>
    </source>
</evidence>
<sequence>MDERDFELLMTIEKTKNITHAADLLYISQSAISKRINAIEHELGITLLLRSRNGVHFTPAGESVLYHTKKVTDELALLRQRIKIDKHGVSGTLRAGVSINYALYQLPELLTIFRNKFPYVDTHIITEHSRKIYLQLLDGYFDLAIIRGEFPWKGHKKLIDCDRIYAICSNKDKNKPLNEISFIGRKTDTVFERELSQWMRENNHNPERQGIYVDNISTCVELVDRGLGWTVVPEICLRHFTGHRMPLSFKNGAPFVRSTWLVYTDEITALPQVRAFIETIPTTYRK</sequence>
<evidence type="ECO:0000256" key="3">
    <source>
        <dbReference type="ARBA" id="ARBA00023125"/>
    </source>
</evidence>
<feature type="domain" description="HTH lysR-type" evidence="5">
    <location>
        <begin position="1"/>
        <end position="58"/>
    </location>
</feature>
<gene>
    <name evidence="6" type="primary">gltC_10</name>
    <name evidence="6" type="ORF">SB6408_05742</name>
</gene>
<dbReference type="Proteomes" id="UP000318370">
    <property type="component" value="Unassembled WGS sequence"/>
</dbReference>
<dbReference type="InterPro" id="IPR005119">
    <property type="entry name" value="LysR_subst-bd"/>
</dbReference>
<dbReference type="PRINTS" id="PR00039">
    <property type="entry name" value="HTHLYSR"/>
</dbReference>
<keyword evidence="2" id="KW-0805">Transcription regulation</keyword>
<comment type="similarity">
    <text evidence="1">Belongs to the LysR transcriptional regulatory family.</text>
</comment>
<dbReference type="InterPro" id="IPR036390">
    <property type="entry name" value="WH_DNA-bd_sf"/>
</dbReference>
<dbReference type="PANTHER" id="PTHR30126">
    <property type="entry name" value="HTH-TYPE TRANSCRIPTIONAL REGULATOR"/>
    <property type="match status" value="1"/>
</dbReference>
<evidence type="ECO:0000256" key="1">
    <source>
        <dbReference type="ARBA" id="ARBA00009437"/>
    </source>
</evidence>
<evidence type="ECO:0000256" key="4">
    <source>
        <dbReference type="ARBA" id="ARBA00023163"/>
    </source>
</evidence>
<protein>
    <submittedName>
        <fullName evidence="6">HTH-type transcriptional regulator GltC</fullName>
    </submittedName>
</protein>
<dbReference type="InterPro" id="IPR000847">
    <property type="entry name" value="LysR_HTH_N"/>
</dbReference>
<evidence type="ECO:0000313" key="7">
    <source>
        <dbReference type="Proteomes" id="UP000318370"/>
    </source>
</evidence>
<dbReference type="PROSITE" id="PS50931">
    <property type="entry name" value="HTH_LYSR"/>
    <property type="match status" value="1"/>
</dbReference>
<dbReference type="GO" id="GO:0000976">
    <property type="term" value="F:transcription cis-regulatory region binding"/>
    <property type="evidence" value="ECO:0007669"/>
    <property type="project" value="TreeGrafter"/>
</dbReference>